<proteinExistence type="inferred from homology"/>
<sequence>MESLVPRSLSLVSACSLLACGLQMLAAFMLTQRFGGQSSAEDRRLLLWLYYDVIVHLTLEGPFVYMSLVGTVETSEGPLADLWKEYSRADSRWLGSDPSIVSVEILTVALGSLLGVVLIHAVLNDKYYRHFVQIALSVCELYGGWMTFCPEWLMGSPHLNTSHWLYLWVYLVLFNGLWVLIPALLLVQSWFCLRTMHTFRDQRVATKKMT</sequence>
<keyword evidence="5 6" id="KW-0472">Membrane</keyword>
<dbReference type="PROSITE" id="PS51257">
    <property type="entry name" value="PROKAR_LIPOPROTEIN"/>
    <property type="match status" value="1"/>
</dbReference>
<dbReference type="Pfam" id="PF05241">
    <property type="entry name" value="EBP"/>
    <property type="match status" value="1"/>
</dbReference>
<evidence type="ECO:0000256" key="6">
    <source>
        <dbReference type="PROSITE-ProRule" id="PRU01087"/>
    </source>
</evidence>
<dbReference type="GO" id="GO:0005783">
    <property type="term" value="C:endoplasmic reticulum"/>
    <property type="evidence" value="ECO:0007669"/>
    <property type="project" value="TreeGrafter"/>
</dbReference>
<dbReference type="OrthoDB" id="58557at2759"/>
<accession>A0A6P7PBT1</accession>
<reference evidence="10" key="1">
    <citation type="submission" date="2025-08" db="UniProtKB">
        <authorList>
            <consortium name="RefSeq"/>
        </authorList>
    </citation>
    <scope>IDENTIFICATION</scope>
</reference>
<dbReference type="GO" id="GO:0047750">
    <property type="term" value="F:cholestenol delta-isomerase activity"/>
    <property type="evidence" value="ECO:0007669"/>
    <property type="project" value="InterPro"/>
</dbReference>
<evidence type="ECO:0000256" key="5">
    <source>
        <dbReference type="ARBA" id="ARBA00023136"/>
    </source>
</evidence>
<dbReference type="GO" id="GO:0016020">
    <property type="term" value="C:membrane"/>
    <property type="evidence" value="ECO:0007669"/>
    <property type="project" value="UniProtKB-SubCell"/>
</dbReference>
<evidence type="ECO:0000313" key="10">
    <source>
        <dbReference type="RefSeq" id="XP_029030237.1"/>
    </source>
</evidence>
<gene>
    <name evidence="10" type="primary">ebpl</name>
</gene>
<protein>
    <submittedName>
        <fullName evidence="10">Emopamil-binding protein-like</fullName>
    </submittedName>
</protein>
<feature type="transmembrane region" description="Helical" evidence="7">
    <location>
        <begin position="130"/>
        <end position="148"/>
    </location>
</feature>
<dbReference type="GO" id="GO:0016125">
    <property type="term" value="P:sterol metabolic process"/>
    <property type="evidence" value="ECO:0007669"/>
    <property type="project" value="InterPro"/>
</dbReference>
<keyword evidence="9" id="KW-1185">Reference proteome</keyword>
<comment type="subcellular location">
    <subcellularLocation>
        <location evidence="1">Membrane</location>
        <topology evidence="1">Multi-pass membrane protein</topology>
    </subcellularLocation>
</comment>
<dbReference type="InterPro" id="IPR033118">
    <property type="entry name" value="EXPERA"/>
</dbReference>
<keyword evidence="3 6" id="KW-0812">Transmembrane</keyword>
<feature type="transmembrane region" description="Helical" evidence="7">
    <location>
        <begin position="100"/>
        <end position="123"/>
    </location>
</feature>
<dbReference type="InterPro" id="IPR007905">
    <property type="entry name" value="EBP"/>
</dbReference>
<dbReference type="Proteomes" id="UP000515150">
    <property type="component" value="Chromosome 2"/>
</dbReference>
<evidence type="ECO:0000256" key="4">
    <source>
        <dbReference type="ARBA" id="ARBA00022989"/>
    </source>
</evidence>
<dbReference type="PANTHER" id="PTHR14207:SF1">
    <property type="entry name" value="EMOPAMIL-BINDING PROTEIN-LIKE"/>
    <property type="match status" value="1"/>
</dbReference>
<dbReference type="PANTHER" id="PTHR14207">
    <property type="entry name" value="STEROL ISOMERASE"/>
    <property type="match status" value="1"/>
</dbReference>
<evidence type="ECO:0000256" key="2">
    <source>
        <dbReference type="ARBA" id="ARBA00008337"/>
    </source>
</evidence>
<evidence type="ECO:0000256" key="1">
    <source>
        <dbReference type="ARBA" id="ARBA00004141"/>
    </source>
</evidence>
<evidence type="ECO:0000259" key="8">
    <source>
        <dbReference type="PROSITE" id="PS51751"/>
    </source>
</evidence>
<dbReference type="PROSITE" id="PS51751">
    <property type="entry name" value="EXPERA"/>
    <property type="match status" value="1"/>
</dbReference>
<dbReference type="KEGG" id="bspl:114869867"/>
<evidence type="ECO:0000256" key="7">
    <source>
        <dbReference type="SAM" id="Phobius"/>
    </source>
</evidence>
<dbReference type="RefSeq" id="XP_029030237.1">
    <property type="nucleotide sequence ID" value="XM_029174404.3"/>
</dbReference>
<comment type="similarity">
    <text evidence="2">Belongs to the EBP family.</text>
</comment>
<feature type="transmembrane region" description="Helical" evidence="7">
    <location>
        <begin position="168"/>
        <end position="193"/>
    </location>
</feature>
<organism evidence="9 10">
    <name type="scientific">Betta splendens</name>
    <name type="common">Siamese fighting fish</name>
    <dbReference type="NCBI Taxonomy" id="158456"/>
    <lineage>
        <taxon>Eukaryota</taxon>
        <taxon>Metazoa</taxon>
        <taxon>Chordata</taxon>
        <taxon>Craniata</taxon>
        <taxon>Vertebrata</taxon>
        <taxon>Euteleostomi</taxon>
        <taxon>Actinopterygii</taxon>
        <taxon>Neopterygii</taxon>
        <taxon>Teleostei</taxon>
        <taxon>Neoteleostei</taxon>
        <taxon>Acanthomorphata</taxon>
        <taxon>Anabantaria</taxon>
        <taxon>Anabantiformes</taxon>
        <taxon>Anabantoidei</taxon>
        <taxon>Osphronemidae</taxon>
        <taxon>Betta</taxon>
    </lineage>
</organism>
<dbReference type="InParanoid" id="A0A6P7PBT1"/>
<feature type="domain" description="EXPERA" evidence="8">
    <location>
        <begin position="41"/>
        <end position="186"/>
    </location>
</feature>
<evidence type="ECO:0000313" key="9">
    <source>
        <dbReference type="Proteomes" id="UP000515150"/>
    </source>
</evidence>
<dbReference type="AlphaFoldDB" id="A0A6P7PBT1"/>
<dbReference type="CTD" id="84650"/>
<evidence type="ECO:0000256" key="3">
    <source>
        <dbReference type="ARBA" id="ARBA00022692"/>
    </source>
</evidence>
<keyword evidence="4 6" id="KW-1133">Transmembrane helix</keyword>
<name>A0A6P7PBT1_BETSP</name>
<dbReference type="GeneID" id="114869867"/>